<accession>A0A346NRG6</accession>
<evidence type="ECO:0000256" key="1">
    <source>
        <dbReference type="ARBA" id="ARBA00023015"/>
    </source>
</evidence>
<evidence type="ECO:0000259" key="4">
    <source>
        <dbReference type="PROSITE" id="PS50995"/>
    </source>
</evidence>
<dbReference type="PANTHER" id="PTHR33164:SF101">
    <property type="entry name" value="TRANSCRIPTIONAL REPRESSOR MPRA"/>
    <property type="match status" value="1"/>
</dbReference>
<dbReference type="GO" id="GO:0003677">
    <property type="term" value="F:DNA binding"/>
    <property type="evidence" value="ECO:0007669"/>
    <property type="project" value="UniProtKB-KW"/>
</dbReference>
<dbReference type="PROSITE" id="PS50995">
    <property type="entry name" value="HTH_MARR_2"/>
    <property type="match status" value="1"/>
</dbReference>
<dbReference type="OrthoDB" id="6196575at2"/>
<reference evidence="5 6" key="1">
    <citation type="submission" date="2018-08" db="EMBL/GenBank/DDBJ databases">
        <title>Salinimonas sediminis sp. nov., a piezophilic bacterium isolated from a deep-sea sediment sample from the New Britain Trench.</title>
        <authorList>
            <person name="Cao J."/>
        </authorList>
    </citation>
    <scope>NUCLEOTIDE SEQUENCE [LARGE SCALE GENOMIC DNA]</scope>
    <source>
        <strain evidence="5 6">N102</strain>
    </source>
</reference>
<name>A0A346NRG6_9ALTE</name>
<sequence>MNNKPVNTLFELVHALRKHMYSVLDNVNSTLSPLHMQVVKVIGEGGSDTTAQAISFRLHKDKAQVTRLLNALLKESLIVKQDNPQDKRSHLLQLTAEGARIYAQIMALDEQIYTRLREDFTEQELTLFAELTARMTASLNRT</sequence>
<evidence type="ECO:0000256" key="2">
    <source>
        <dbReference type="ARBA" id="ARBA00023125"/>
    </source>
</evidence>
<organism evidence="5 6">
    <name type="scientific">Salinimonas sediminis</name>
    <dbReference type="NCBI Taxonomy" id="2303538"/>
    <lineage>
        <taxon>Bacteria</taxon>
        <taxon>Pseudomonadati</taxon>
        <taxon>Pseudomonadota</taxon>
        <taxon>Gammaproteobacteria</taxon>
        <taxon>Alteromonadales</taxon>
        <taxon>Alteromonadaceae</taxon>
        <taxon>Alteromonas/Salinimonas group</taxon>
        <taxon>Salinimonas</taxon>
    </lineage>
</organism>
<dbReference type="InterPro" id="IPR000835">
    <property type="entry name" value="HTH_MarR-typ"/>
</dbReference>
<dbReference type="PRINTS" id="PR00598">
    <property type="entry name" value="HTHMARR"/>
</dbReference>
<dbReference type="PANTHER" id="PTHR33164">
    <property type="entry name" value="TRANSCRIPTIONAL REGULATOR, MARR FAMILY"/>
    <property type="match status" value="1"/>
</dbReference>
<keyword evidence="2" id="KW-0238">DNA-binding</keyword>
<dbReference type="SMART" id="SM00347">
    <property type="entry name" value="HTH_MARR"/>
    <property type="match status" value="1"/>
</dbReference>
<evidence type="ECO:0000313" key="6">
    <source>
        <dbReference type="Proteomes" id="UP000262073"/>
    </source>
</evidence>
<dbReference type="RefSeq" id="WP_108566695.1">
    <property type="nucleotide sequence ID" value="NZ_CP031769.1"/>
</dbReference>
<dbReference type="InterPro" id="IPR036388">
    <property type="entry name" value="WH-like_DNA-bd_sf"/>
</dbReference>
<dbReference type="KEGG" id="salm:D0Y50_18265"/>
<gene>
    <name evidence="5" type="ORF">D0Y50_18265</name>
</gene>
<dbReference type="InterPro" id="IPR036390">
    <property type="entry name" value="WH_DNA-bd_sf"/>
</dbReference>
<dbReference type="Gene3D" id="1.10.10.10">
    <property type="entry name" value="Winged helix-like DNA-binding domain superfamily/Winged helix DNA-binding domain"/>
    <property type="match status" value="1"/>
</dbReference>
<dbReference type="EMBL" id="CP031769">
    <property type="protein sequence ID" value="AXR08123.1"/>
    <property type="molecule type" value="Genomic_DNA"/>
</dbReference>
<dbReference type="SUPFAM" id="SSF46785">
    <property type="entry name" value="Winged helix' DNA-binding domain"/>
    <property type="match status" value="1"/>
</dbReference>
<dbReference type="InterPro" id="IPR023187">
    <property type="entry name" value="Tscrpt_reg_MarR-type_CS"/>
</dbReference>
<protein>
    <submittedName>
        <fullName evidence="5">MarR family transcriptional regulator</fullName>
    </submittedName>
</protein>
<dbReference type="InterPro" id="IPR039422">
    <property type="entry name" value="MarR/SlyA-like"/>
</dbReference>
<dbReference type="GO" id="GO:0006950">
    <property type="term" value="P:response to stress"/>
    <property type="evidence" value="ECO:0007669"/>
    <property type="project" value="TreeGrafter"/>
</dbReference>
<keyword evidence="1" id="KW-0805">Transcription regulation</keyword>
<evidence type="ECO:0000256" key="3">
    <source>
        <dbReference type="ARBA" id="ARBA00023163"/>
    </source>
</evidence>
<dbReference type="GO" id="GO:0003700">
    <property type="term" value="F:DNA-binding transcription factor activity"/>
    <property type="evidence" value="ECO:0007669"/>
    <property type="project" value="InterPro"/>
</dbReference>
<dbReference type="Proteomes" id="UP000262073">
    <property type="component" value="Chromosome"/>
</dbReference>
<dbReference type="PROSITE" id="PS01117">
    <property type="entry name" value="HTH_MARR_1"/>
    <property type="match status" value="1"/>
</dbReference>
<proteinExistence type="predicted"/>
<keyword evidence="3" id="KW-0804">Transcription</keyword>
<dbReference type="Pfam" id="PF12802">
    <property type="entry name" value="MarR_2"/>
    <property type="match status" value="1"/>
</dbReference>
<keyword evidence="6" id="KW-1185">Reference proteome</keyword>
<evidence type="ECO:0000313" key="5">
    <source>
        <dbReference type="EMBL" id="AXR08123.1"/>
    </source>
</evidence>
<dbReference type="AlphaFoldDB" id="A0A346NRG6"/>
<feature type="domain" description="HTH marR-type" evidence="4">
    <location>
        <begin position="6"/>
        <end position="137"/>
    </location>
</feature>